<feature type="signal peptide" evidence="1">
    <location>
        <begin position="1"/>
        <end position="26"/>
    </location>
</feature>
<dbReference type="InterPro" id="IPR021308">
    <property type="entry name" value="GfcB"/>
</dbReference>
<keyword evidence="3" id="KW-1185">Reference proteome</keyword>
<dbReference type="PROSITE" id="PS51257">
    <property type="entry name" value="PROKAR_LIPOPROTEIN"/>
    <property type="match status" value="1"/>
</dbReference>
<dbReference type="RefSeq" id="WP_305945050.1">
    <property type="nucleotide sequence ID" value="NZ_JAUZVY010000002.1"/>
</dbReference>
<reference evidence="2 3" key="1">
    <citation type="submission" date="2023-08" db="EMBL/GenBank/DDBJ databases">
        <authorList>
            <person name="Joshi A."/>
            <person name="Thite S."/>
        </authorList>
    </citation>
    <scope>NUCLEOTIDE SEQUENCE [LARGE SCALE GENOMIC DNA]</scope>
    <source>
        <strain evidence="2 3">1E1</strain>
    </source>
</reference>
<dbReference type="Pfam" id="PF11102">
    <property type="entry name" value="YjbF"/>
    <property type="match status" value="1"/>
</dbReference>
<accession>A0ABT9GPQ8</accession>
<dbReference type="SUPFAM" id="SSF159270">
    <property type="entry name" value="YmcC-like"/>
    <property type="match status" value="1"/>
</dbReference>
<dbReference type="EMBL" id="JAUZVY010000002">
    <property type="protein sequence ID" value="MDP4528963.1"/>
    <property type="molecule type" value="Genomic_DNA"/>
</dbReference>
<keyword evidence="1" id="KW-0732">Signal</keyword>
<proteinExistence type="predicted"/>
<feature type="chain" id="PRO_5045527488" evidence="1">
    <location>
        <begin position="27"/>
        <end position="234"/>
    </location>
</feature>
<dbReference type="InterPro" id="IPR023373">
    <property type="entry name" value="YmcC_sf"/>
</dbReference>
<protein>
    <submittedName>
        <fullName evidence="2">YjbF family lipoprotein</fullName>
    </submittedName>
</protein>
<evidence type="ECO:0000313" key="3">
    <source>
        <dbReference type="Proteomes" id="UP001236258"/>
    </source>
</evidence>
<gene>
    <name evidence="2" type="ORF">Q3O59_07970</name>
</gene>
<organism evidence="2 3">
    <name type="scientific">Alkalimonas delamerensis</name>
    <dbReference type="NCBI Taxonomy" id="265981"/>
    <lineage>
        <taxon>Bacteria</taxon>
        <taxon>Pseudomonadati</taxon>
        <taxon>Pseudomonadota</taxon>
        <taxon>Gammaproteobacteria</taxon>
        <taxon>Alkalimonas</taxon>
    </lineage>
</organism>
<sequence length="234" mass="26346">MKLLGHFFLAASVAFLLASCSSTQTALWDTIQLGFTTPDDVTLSLEKVQAAPADLIYIRVDDQPRATMVLAFYEHDQHKWLSSDGALLTMAHGRIVRSLGFRNDLTYLGNTAEDPIRQGPAAVESGEWLRVTDWQYRQQSGYVMRSTFHEEQGAELEVLGQRFQTRLVREAVQVEKTAATFENLFWFEQSTGVLLQSRQQMAPHSPVLHITWLSEAARLLAADMDDLALSMDLL</sequence>
<evidence type="ECO:0000256" key="1">
    <source>
        <dbReference type="SAM" id="SignalP"/>
    </source>
</evidence>
<dbReference type="Proteomes" id="UP001236258">
    <property type="component" value="Unassembled WGS sequence"/>
</dbReference>
<dbReference type="Gene3D" id="2.40.360.10">
    <property type="entry name" value="YmcC-like"/>
    <property type="match status" value="1"/>
</dbReference>
<comment type="caution">
    <text evidence="2">The sequence shown here is derived from an EMBL/GenBank/DDBJ whole genome shotgun (WGS) entry which is preliminary data.</text>
</comment>
<evidence type="ECO:0000313" key="2">
    <source>
        <dbReference type="EMBL" id="MDP4528963.1"/>
    </source>
</evidence>
<keyword evidence="2" id="KW-0449">Lipoprotein</keyword>
<name>A0ABT9GPQ8_9GAMM</name>